<dbReference type="SUPFAM" id="SSF53756">
    <property type="entry name" value="UDP-Glycosyltransferase/glycogen phosphorylase"/>
    <property type="match status" value="1"/>
</dbReference>
<evidence type="ECO:0000313" key="5">
    <source>
        <dbReference type="Proteomes" id="UP001501410"/>
    </source>
</evidence>
<sequence>MKIAILGTRGIPNHYGGFEQYAELLSVYLVKEGFEVTVYNSHDHPYRERTYKGVQIKHIYDPEKKIGTAGQFLYDLGCIMDIRKQNFDIVYQLGYTSSAVFNFLIPNRVTLVTNMDGLEWKRSKYSSKVQRFLRYSEKLAVKHADQLIADSYGIKAYLDEKYGCNSFYSAYTADIPGAYSVSYPERLALEPGQYNLLIARMEPENNVEMIIRAHTDLPGQQLILVGGTGTPFGKIMVERYGAYPNIRFVQGIYDKDEINSLRHFSRLYFHGHSVGGTNPSLLEAMACGCNILAHNNIFNKSVLESDALYFSDEKELQALIMGDHDAFFEKSRKNNIVKIETQFSEDHMFSLLKEKLIDCVS</sequence>
<proteinExistence type="predicted"/>
<evidence type="ECO:0000256" key="1">
    <source>
        <dbReference type="ARBA" id="ARBA00022679"/>
    </source>
</evidence>
<dbReference type="RefSeq" id="WP_344821480.1">
    <property type="nucleotide sequence ID" value="NZ_BAABEZ010000001.1"/>
</dbReference>
<dbReference type="PANTHER" id="PTHR46401:SF2">
    <property type="entry name" value="GLYCOSYLTRANSFERASE WBBK-RELATED"/>
    <property type="match status" value="1"/>
</dbReference>
<reference evidence="5" key="1">
    <citation type="journal article" date="2019" name="Int. J. Syst. Evol. Microbiol.">
        <title>The Global Catalogue of Microorganisms (GCM) 10K type strain sequencing project: providing services to taxonomists for standard genome sequencing and annotation.</title>
        <authorList>
            <consortium name="The Broad Institute Genomics Platform"/>
            <consortium name="The Broad Institute Genome Sequencing Center for Infectious Disease"/>
            <person name="Wu L."/>
            <person name="Ma J."/>
        </authorList>
    </citation>
    <scope>NUCLEOTIDE SEQUENCE [LARGE SCALE GENOMIC DNA]</scope>
    <source>
        <strain evidence="5">JCM 31921</strain>
    </source>
</reference>
<organism evidence="4 5">
    <name type="scientific">Rurimicrobium arvi</name>
    <dbReference type="NCBI Taxonomy" id="2049916"/>
    <lineage>
        <taxon>Bacteria</taxon>
        <taxon>Pseudomonadati</taxon>
        <taxon>Bacteroidota</taxon>
        <taxon>Chitinophagia</taxon>
        <taxon>Chitinophagales</taxon>
        <taxon>Chitinophagaceae</taxon>
        <taxon>Rurimicrobium</taxon>
    </lineage>
</organism>
<evidence type="ECO:0000313" key="4">
    <source>
        <dbReference type="EMBL" id="GAA4448253.1"/>
    </source>
</evidence>
<feature type="domain" description="DUF1972" evidence="3">
    <location>
        <begin position="3"/>
        <end position="173"/>
    </location>
</feature>
<dbReference type="Proteomes" id="UP001501410">
    <property type="component" value="Unassembled WGS sequence"/>
</dbReference>
<dbReference type="InterPro" id="IPR015393">
    <property type="entry name" value="DUF1972"/>
</dbReference>
<dbReference type="Pfam" id="PF00534">
    <property type="entry name" value="Glycos_transf_1"/>
    <property type="match status" value="1"/>
</dbReference>
<name>A0ABP8MG73_9BACT</name>
<dbReference type="EMBL" id="BAABEZ010000001">
    <property type="protein sequence ID" value="GAA4448253.1"/>
    <property type="molecule type" value="Genomic_DNA"/>
</dbReference>
<dbReference type="Pfam" id="PF09314">
    <property type="entry name" value="DUF1972"/>
    <property type="match status" value="1"/>
</dbReference>
<dbReference type="PANTHER" id="PTHR46401">
    <property type="entry name" value="GLYCOSYLTRANSFERASE WBBK-RELATED"/>
    <property type="match status" value="1"/>
</dbReference>
<comment type="caution">
    <text evidence="4">The sequence shown here is derived from an EMBL/GenBank/DDBJ whole genome shotgun (WGS) entry which is preliminary data.</text>
</comment>
<protein>
    <submittedName>
        <fullName evidence="4">DUF1972 domain-containing protein</fullName>
    </submittedName>
</protein>
<dbReference type="InterPro" id="IPR001296">
    <property type="entry name" value="Glyco_trans_1"/>
</dbReference>
<feature type="domain" description="Glycosyl transferase family 1" evidence="2">
    <location>
        <begin position="196"/>
        <end position="306"/>
    </location>
</feature>
<dbReference type="Gene3D" id="3.40.50.2000">
    <property type="entry name" value="Glycogen Phosphorylase B"/>
    <property type="match status" value="2"/>
</dbReference>
<evidence type="ECO:0000259" key="2">
    <source>
        <dbReference type="Pfam" id="PF00534"/>
    </source>
</evidence>
<evidence type="ECO:0000259" key="3">
    <source>
        <dbReference type="Pfam" id="PF09314"/>
    </source>
</evidence>
<gene>
    <name evidence="4" type="ORF">GCM10023092_00460</name>
</gene>
<accession>A0ABP8MG73</accession>
<keyword evidence="5" id="KW-1185">Reference proteome</keyword>
<keyword evidence="1" id="KW-0808">Transferase</keyword>